<evidence type="ECO:0000313" key="4">
    <source>
        <dbReference type="Proteomes" id="UP000192132"/>
    </source>
</evidence>
<keyword evidence="2" id="KW-0812">Transmembrane</keyword>
<dbReference type="PRINTS" id="PR00813">
    <property type="entry name" value="BCTERIALGSPG"/>
</dbReference>
<dbReference type="InterPro" id="IPR012902">
    <property type="entry name" value="N_methyl_site"/>
</dbReference>
<dbReference type="STRING" id="1907941.BKE30_01355"/>
<proteinExistence type="predicted"/>
<comment type="caution">
    <text evidence="3">The sequence shown here is derived from an EMBL/GenBank/DDBJ whole genome shotgun (WGS) entry which is preliminary data.</text>
</comment>
<feature type="transmembrane region" description="Helical" evidence="2">
    <location>
        <begin position="6"/>
        <end position="28"/>
    </location>
</feature>
<protein>
    <recommendedName>
        <fullName evidence="5">Prepilin-type N-terminal cleavage/methylation domain-containing protein</fullName>
    </recommendedName>
</protein>
<dbReference type="GO" id="GO:0043683">
    <property type="term" value="P:type IV pilus assembly"/>
    <property type="evidence" value="ECO:0007669"/>
    <property type="project" value="InterPro"/>
</dbReference>
<dbReference type="EMBL" id="MLCN01000003">
    <property type="protein sequence ID" value="ONG42174.1"/>
    <property type="molecule type" value="Genomic_DNA"/>
</dbReference>
<dbReference type="InterPro" id="IPR045584">
    <property type="entry name" value="Pilin-like"/>
</dbReference>
<reference evidence="3 4" key="1">
    <citation type="submission" date="2016-10" db="EMBL/GenBank/DDBJ databases">
        <title>Draft Genome sequence of Alkanindiges sp. strain H1.</title>
        <authorList>
            <person name="Subhash Y."/>
            <person name="Lee S."/>
        </authorList>
    </citation>
    <scope>NUCLEOTIDE SEQUENCE [LARGE SCALE GENOMIC DNA]</scope>
    <source>
        <strain evidence="3 4">H1</strain>
    </source>
</reference>
<dbReference type="RefSeq" id="WP_076876862.1">
    <property type="nucleotide sequence ID" value="NZ_MLCN01000003.1"/>
</dbReference>
<evidence type="ECO:0000256" key="2">
    <source>
        <dbReference type="SAM" id="Phobius"/>
    </source>
</evidence>
<keyword evidence="2" id="KW-0472">Membrane</keyword>
<keyword evidence="4" id="KW-1185">Reference proteome</keyword>
<dbReference type="OrthoDB" id="6713246at2"/>
<evidence type="ECO:0008006" key="5">
    <source>
        <dbReference type="Google" id="ProtNLM"/>
    </source>
</evidence>
<dbReference type="GO" id="GO:0015627">
    <property type="term" value="C:type II protein secretion system complex"/>
    <property type="evidence" value="ECO:0007669"/>
    <property type="project" value="InterPro"/>
</dbReference>
<dbReference type="Pfam" id="PF07963">
    <property type="entry name" value="N_methyl"/>
    <property type="match status" value="1"/>
</dbReference>
<dbReference type="PANTHER" id="PTHR30093:SF47">
    <property type="entry name" value="TYPE IV PILUS NON-CORE MINOR PILIN PILE"/>
    <property type="match status" value="1"/>
</dbReference>
<dbReference type="NCBIfam" id="TIGR02532">
    <property type="entry name" value="IV_pilin_GFxxxE"/>
    <property type="match status" value="1"/>
</dbReference>
<keyword evidence="1" id="KW-0488">Methylation</keyword>
<evidence type="ECO:0000313" key="3">
    <source>
        <dbReference type="EMBL" id="ONG42174.1"/>
    </source>
</evidence>
<dbReference type="AlphaFoldDB" id="A0A1S8CXV5"/>
<dbReference type="Gene3D" id="3.30.700.10">
    <property type="entry name" value="Glycoprotein, Type 4 Pilin"/>
    <property type="match status" value="1"/>
</dbReference>
<dbReference type="InterPro" id="IPR031982">
    <property type="entry name" value="PilE-like"/>
</dbReference>
<dbReference type="PANTHER" id="PTHR30093">
    <property type="entry name" value="GENERAL SECRETION PATHWAY PROTEIN G"/>
    <property type="match status" value="1"/>
</dbReference>
<sequence length="181" mass="19350">MKSKCTGFTLVELMIVVMIVAILAAIALPSYQVYGRRAAVSTAQQEMLKLAEQLERHKGKNFSYACFDLADIYGGTAGQTTKDLPLGASASSVQYTLSLFDTSTSTAGVLYNAACVAPTFPPSSDIKPRAKKWAIKATKSANGMQVQNYNLLMTSDGVRCMTKNAISGYSSCGAGGTYEIW</sequence>
<dbReference type="SUPFAM" id="SSF54523">
    <property type="entry name" value="Pili subunits"/>
    <property type="match status" value="1"/>
</dbReference>
<dbReference type="PROSITE" id="PS00409">
    <property type="entry name" value="PROKAR_NTER_METHYL"/>
    <property type="match status" value="1"/>
</dbReference>
<dbReference type="GO" id="GO:0015628">
    <property type="term" value="P:protein secretion by the type II secretion system"/>
    <property type="evidence" value="ECO:0007669"/>
    <property type="project" value="InterPro"/>
</dbReference>
<organism evidence="3 4">
    <name type="scientific">Alkanindiges hydrocarboniclasticus</name>
    <dbReference type="NCBI Taxonomy" id="1907941"/>
    <lineage>
        <taxon>Bacteria</taxon>
        <taxon>Pseudomonadati</taxon>
        <taxon>Pseudomonadota</taxon>
        <taxon>Gammaproteobacteria</taxon>
        <taxon>Moraxellales</taxon>
        <taxon>Moraxellaceae</taxon>
        <taxon>Alkanindiges</taxon>
    </lineage>
</organism>
<gene>
    <name evidence="3" type="ORF">BKE30_01355</name>
</gene>
<name>A0A1S8CXV5_9GAMM</name>
<keyword evidence="2" id="KW-1133">Transmembrane helix</keyword>
<dbReference type="InterPro" id="IPR000983">
    <property type="entry name" value="Bac_GSPG_pilin"/>
</dbReference>
<dbReference type="Pfam" id="PF16732">
    <property type="entry name" value="ComP_DUS"/>
    <property type="match status" value="1"/>
</dbReference>
<evidence type="ECO:0000256" key="1">
    <source>
        <dbReference type="ARBA" id="ARBA00022481"/>
    </source>
</evidence>
<accession>A0A1S8CXV5</accession>
<dbReference type="Proteomes" id="UP000192132">
    <property type="component" value="Unassembled WGS sequence"/>
</dbReference>